<evidence type="ECO:0000256" key="1">
    <source>
        <dbReference type="SAM" id="SignalP"/>
    </source>
</evidence>
<evidence type="ECO:0000313" key="4">
    <source>
        <dbReference type="Proteomes" id="UP001138757"/>
    </source>
</evidence>
<reference evidence="3" key="1">
    <citation type="submission" date="2021-05" db="EMBL/GenBank/DDBJ databases">
        <title>Genome of Sphingobium sp. strain.</title>
        <authorList>
            <person name="Fan R."/>
        </authorList>
    </citation>
    <scope>NUCLEOTIDE SEQUENCE</scope>
    <source>
        <strain evidence="3">H33</strain>
    </source>
</reference>
<keyword evidence="1" id="KW-0732">Signal</keyword>
<dbReference type="Proteomes" id="UP001138757">
    <property type="component" value="Unassembled WGS sequence"/>
</dbReference>
<evidence type="ECO:0000313" key="3">
    <source>
        <dbReference type="EMBL" id="MBT2188191.1"/>
    </source>
</evidence>
<feature type="signal peptide" evidence="1">
    <location>
        <begin position="1"/>
        <end position="23"/>
    </location>
</feature>
<gene>
    <name evidence="3" type="ORF">KK488_14645</name>
</gene>
<organism evidence="3 4">
    <name type="scientific">Sphingobium nicotianae</name>
    <dbReference type="NCBI Taxonomy" id="2782607"/>
    <lineage>
        <taxon>Bacteria</taxon>
        <taxon>Pseudomonadati</taxon>
        <taxon>Pseudomonadota</taxon>
        <taxon>Alphaproteobacteria</taxon>
        <taxon>Sphingomonadales</taxon>
        <taxon>Sphingomonadaceae</taxon>
        <taxon>Sphingobium</taxon>
    </lineage>
</organism>
<feature type="domain" description="DUF8021" evidence="2">
    <location>
        <begin position="175"/>
        <end position="323"/>
    </location>
</feature>
<feature type="chain" id="PRO_5040782700" description="DUF8021 domain-containing protein" evidence="1">
    <location>
        <begin position="24"/>
        <end position="343"/>
    </location>
</feature>
<protein>
    <recommendedName>
        <fullName evidence="2">DUF8021 domain-containing protein</fullName>
    </recommendedName>
</protein>
<keyword evidence="4" id="KW-1185">Reference proteome</keyword>
<name>A0A9X1IS55_9SPHN</name>
<dbReference type="EMBL" id="JAHGAW010000009">
    <property type="protein sequence ID" value="MBT2188191.1"/>
    <property type="molecule type" value="Genomic_DNA"/>
</dbReference>
<dbReference type="Pfam" id="PF26061">
    <property type="entry name" value="DUF8021"/>
    <property type="match status" value="1"/>
</dbReference>
<dbReference type="AlphaFoldDB" id="A0A9X1IS55"/>
<dbReference type="InterPro" id="IPR058334">
    <property type="entry name" value="DUF8021"/>
</dbReference>
<dbReference type="RefSeq" id="WP_214624443.1">
    <property type="nucleotide sequence ID" value="NZ_JAHGAW010000009.1"/>
</dbReference>
<comment type="caution">
    <text evidence="3">The sequence shown here is derived from an EMBL/GenBank/DDBJ whole genome shotgun (WGS) entry which is preliminary data.</text>
</comment>
<proteinExistence type="predicted"/>
<sequence>MMSRMRSALLAGLCLAAAPFALAAPARSAGNPTDKVLDVDCDRACLQAALENVLAAIAAKDITNLPLGNDVRSTQNGVEIRLDDGIWQTVSAIGKYRLFAIDPVSGQAGVYTTMTQGAKQLLVAVRIGTWEQKIHEIEFVIAAGAGGPGGSSPGDGVEKQGRPRPQFLRTVPAKERMSRADLIRTANSYFSTLAGSTGKYIAPFAPTCHRLENGFATTNNKSNVRLGEANRNGPNMIAMGCEEQWKTGFFRFVTGIRDRRFPIVDEERGIVMAFGFFDHSGTIREMKLGTGETIEATLKNPATWLISEAFQINKGKLDQIEAVLEAVPYKMRNAVWTEGDHIP</sequence>
<accession>A0A9X1IS55</accession>
<evidence type="ECO:0000259" key="2">
    <source>
        <dbReference type="Pfam" id="PF26061"/>
    </source>
</evidence>